<gene>
    <name evidence="1" type="ORF">C6P45_000387</name>
</gene>
<protein>
    <submittedName>
        <fullName evidence="1">Uncharacterized protein</fullName>
    </submittedName>
</protein>
<comment type="caution">
    <text evidence="1">The sequence shown here is derived from an EMBL/GenBank/DDBJ whole genome shotgun (WGS) entry which is preliminary data.</text>
</comment>
<keyword evidence="2" id="KW-1185">Reference proteome</keyword>
<proteinExistence type="predicted"/>
<name>A0A9P6WFW9_MAUEX</name>
<organism evidence="1 2">
    <name type="scientific">Maudiozyma exigua</name>
    <name type="common">Yeast</name>
    <name type="synonym">Kazachstania exigua</name>
    <dbReference type="NCBI Taxonomy" id="34358"/>
    <lineage>
        <taxon>Eukaryota</taxon>
        <taxon>Fungi</taxon>
        <taxon>Dikarya</taxon>
        <taxon>Ascomycota</taxon>
        <taxon>Saccharomycotina</taxon>
        <taxon>Saccharomycetes</taxon>
        <taxon>Saccharomycetales</taxon>
        <taxon>Saccharomycetaceae</taxon>
        <taxon>Maudiozyma</taxon>
    </lineage>
</organism>
<evidence type="ECO:0000313" key="2">
    <source>
        <dbReference type="Proteomes" id="UP000750334"/>
    </source>
</evidence>
<evidence type="ECO:0000313" key="1">
    <source>
        <dbReference type="EMBL" id="KAG0671555.1"/>
    </source>
</evidence>
<reference evidence="1 2" key="1">
    <citation type="submission" date="2020-11" db="EMBL/GenBank/DDBJ databases">
        <title>Kefir isolates.</title>
        <authorList>
            <person name="Marcisauskas S."/>
            <person name="Kim Y."/>
            <person name="Blasche S."/>
        </authorList>
    </citation>
    <scope>NUCLEOTIDE SEQUENCE [LARGE SCALE GENOMIC DNA]</scope>
    <source>
        <strain evidence="1 2">OG2</strain>
    </source>
</reference>
<dbReference type="Proteomes" id="UP000750334">
    <property type="component" value="Unassembled WGS sequence"/>
</dbReference>
<accession>A0A9P6WFW9</accession>
<dbReference type="AlphaFoldDB" id="A0A9P6WFW9"/>
<dbReference type="EMBL" id="PUHR01000011">
    <property type="protein sequence ID" value="KAG0671555.1"/>
    <property type="molecule type" value="Genomic_DNA"/>
</dbReference>
<sequence length="187" mass="21966">MSETSSSYRRPLQSLQRKTRMANKTFQNLAAEITIYKFESYEDYFRKNAKNLDYQGPEIEETTYIIQDPVTKYRTSPRRSREPSISKKFPERRSVRISRLPKAVAYEKGVNELSADTGRVTIRELAGRLVRPIRNPNRRSDWTISRTSERYKPDSLADAEEFGFRPLPLKTLLQTKQMKQVLRQLAK</sequence>
<dbReference type="OrthoDB" id="4067631at2759"/>